<proteinExistence type="predicted"/>
<dbReference type="Proteomes" id="UP000319438">
    <property type="component" value="Segment"/>
</dbReference>
<evidence type="ECO:0000313" key="2">
    <source>
        <dbReference type="Proteomes" id="UP000319438"/>
    </source>
</evidence>
<organism evidence="1 2">
    <name type="scientific">Port-miou virus</name>
    <dbReference type="NCBI Taxonomy" id="1733873"/>
    <lineage>
        <taxon>Viruses</taxon>
        <taxon>Varidnaviria</taxon>
        <taxon>Bamfordvirae</taxon>
        <taxon>Nucleocytoviricota</taxon>
        <taxon>Megaviricetes</taxon>
        <taxon>Pimascovirales</taxon>
        <taxon>Pimascovirales incertae sedis</taxon>
        <taxon>Marseilleviridae</taxon>
        <taxon>Losannavirus</taxon>
        <taxon>Losannavirus lausannense</taxon>
        <taxon>Lausannevirus</taxon>
    </lineage>
</organism>
<reference evidence="1" key="1">
    <citation type="journal article" date="2015" name="Genome Announc.">
        <title>Complete Genome Sequence of a New Member of the Marseilleviridae Recovered from the Brackish Submarine Spring in the Cassis Port-Miou Calanque, France.</title>
        <authorList>
            <person name="Doutre G."/>
            <person name="Arfib B."/>
            <person name="Rochette P."/>
            <person name="Claverie J.M."/>
            <person name="Bonin P."/>
            <person name="Abergel C."/>
        </authorList>
    </citation>
    <scope>NUCLEOTIDE SEQUENCE [LARGE SCALE GENOMIC DNA]</scope>
    <source>
        <strain evidence="1">1</strain>
    </source>
</reference>
<accession>A0A0N9PVV8</accession>
<name>A0A0N9PVV8_9VIRU</name>
<gene>
    <name evidence="1" type="ORF">PMV_367</name>
</gene>
<dbReference type="EMBL" id="KT428292">
    <property type="protein sequence ID" value="ALH07065.1"/>
    <property type="molecule type" value="Genomic_DNA"/>
</dbReference>
<protein>
    <submittedName>
        <fullName evidence="1">Uncharacterized protein</fullName>
    </submittedName>
</protein>
<sequence length="226" mass="26175">MSRKKKQDEVKSYPLFGMVKEYTLDPFWCDVLDNFMNGNLHPGIRVKENSVFIGAEEFETECFREDGDQDQRAEMSMLILGSLRTELGIMSEMEKFEAKFESFSSESQSSSWTKVKSKAKREMFVLQFTEKEQKEKNLTNEERQSLYWVLITSIDLGCIRPENIVMKNGRIEEVDGLMYDPETASYSLKEFTFPNSKSSTKTKICSKLGVSFARYLVAKAKEVECR</sequence>
<evidence type="ECO:0000313" key="1">
    <source>
        <dbReference type="EMBL" id="ALH07065.1"/>
    </source>
</evidence>